<evidence type="ECO:0000256" key="4">
    <source>
        <dbReference type="ARBA" id="ARBA00022475"/>
    </source>
</evidence>
<dbReference type="InterPro" id="IPR023051">
    <property type="entry name" value="Kup"/>
</dbReference>
<evidence type="ECO:0000259" key="14">
    <source>
        <dbReference type="Pfam" id="PF22776"/>
    </source>
</evidence>
<feature type="transmembrane region" description="Helical" evidence="12">
    <location>
        <begin position="396"/>
        <end position="418"/>
    </location>
</feature>
<evidence type="ECO:0000256" key="7">
    <source>
        <dbReference type="ARBA" id="ARBA00022847"/>
    </source>
</evidence>
<dbReference type="InterPro" id="IPR003855">
    <property type="entry name" value="K+_transporter"/>
</dbReference>
<dbReference type="Pfam" id="PF22776">
    <property type="entry name" value="K_trans_C"/>
    <property type="match status" value="1"/>
</dbReference>
<dbReference type="RefSeq" id="WP_067753362.1">
    <property type="nucleotide sequence ID" value="NZ_LT907988.1"/>
</dbReference>
<dbReference type="EMBL" id="LT907988">
    <property type="protein sequence ID" value="SOE48942.1"/>
    <property type="molecule type" value="Genomic_DNA"/>
</dbReference>
<dbReference type="InterPro" id="IPR053951">
    <property type="entry name" value="K_trans_N"/>
</dbReference>
<evidence type="ECO:0000313" key="15">
    <source>
        <dbReference type="EMBL" id="SBT25433.1"/>
    </source>
</evidence>
<evidence type="ECO:0000256" key="2">
    <source>
        <dbReference type="ARBA" id="ARBA00007019"/>
    </source>
</evidence>
<feature type="transmembrane region" description="Helical" evidence="12">
    <location>
        <begin position="48"/>
        <end position="73"/>
    </location>
</feature>
<feature type="transmembrane region" description="Helical" evidence="12">
    <location>
        <begin position="134"/>
        <end position="156"/>
    </location>
</feature>
<keyword evidence="11 12" id="KW-0472">Membrane</keyword>
<evidence type="ECO:0000256" key="9">
    <source>
        <dbReference type="ARBA" id="ARBA00022989"/>
    </source>
</evidence>
<evidence type="ECO:0000313" key="16">
    <source>
        <dbReference type="EMBL" id="SOE48942.1"/>
    </source>
</evidence>
<feature type="transmembrane region" description="Helical" evidence="12">
    <location>
        <begin position="424"/>
        <end position="441"/>
    </location>
</feature>
<dbReference type="OrthoDB" id="9805577at2"/>
<evidence type="ECO:0000256" key="8">
    <source>
        <dbReference type="ARBA" id="ARBA00022958"/>
    </source>
</evidence>
<dbReference type="KEGG" id="odi:ODI_R1744"/>
<reference evidence="15 17" key="1">
    <citation type="submission" date="2016-06" db="EMBL/GenBank/DDBJ databases">
        <authorList>
            <person name="Kjaerup R.B."/>
            <person name="Dalgaard T.S."/>
            <person name="Juul-Madsen H.R."/>
        </authorList>
    </citation>
    <scope>NUCLEOTIDE SEQUENCE [LARGE SCALE GENOMIC DNA]</scope>
    <source>
        <strain evidence="15">Orrdi1</strain>
    </source>
</reference>
<keyword evidence="7 12" id="KW-0769">Symport</keyword>
<keyword evidence="6 12" id="KW-0812">Transmembrane</keyword>
<dbReference type="EMBL" id="FLRC01000018">
    <property type="protein sequence ID" value="SBT25433.1"/>
    <property type="molecule type" value="Genomic_DNA"/>
</dbReference>
<proteinExistence type="inferred from homology"/>
<evidence type="ECO:0000256" key="10">
    <source>
        <dbReference type="ARBA" id="ARBA00023065"/>
    </source>
</evidence>
<feature type="domain" description="K+ potassium transporter integral membrane" evidence="13">
    <location>
        <begin position="15"/>
        <end position="463"/>
    </location>
</feature>
<evidence type="ECO:0000256" key="3">
    <source>
        <dbReference type="ARBA" id="ARBA00022448"/>
    </source>
</evidence>
<gene>
    <name evidence="12" type="primary">kup</name>
    <name evidence="15" type="ORF">ODI_01857</name>
    <name evidence="16" type="ORF">ODI_R1744</name>
</gene>
<comment type="function">
    <text evidence="12">Transport of potassium into the cell. Likely operates as a K(+):H(+) symporter.</text>
</comment>
<keyword evidence="10 12" id="KW-0406">Ion transport</keyword>
<dbReference type="PANTHER" id="PTHR30540:SF79">
    <property type="entry name" value="LOW AFFINITY POTASSIUM TRANSPORT SYSTEM PROTEIN KUP"/>
    <property type="match status" value="1"/>
</dbReference>
<comment type="subcellular location">
    <subcellularLocation>
        <location evidence="12">Cell membrane</location>
        <topology evidence="12">Multi-pass membrane protein</topology>
    </subcellularLocation>
    <subcellularLocation>
        <location evidence="1">Membrane</location>
        <topology evidence="1">Multi-pass membrane protein</topology>
    </subcellularLocation>
</comment>
<name>A0A1C3K1P0_9BURK</name>
<organism evidence="15 17">
    <name type="scientific">Orrella dioscoreae</name>
    <dbReference type="NCBI Taxonomy" id="1851544"/>
    <lineage>
        <taxon>Bacteria</taxon>
        <taxon>Pseudomonadati</taxon>
        <taxon>Pseudomonadota</taxon>
        <taxon>Betaproteobacteria</taxon>
        <taxon>Burkholderiales</taxon>
        <taxon>Alcaligenaceae</taxon>
        <taxon>Orrella</taxon>
    </lineage>
</organism>
<keyword evidence="17" id="KW-1185">Reference proteome</keyword>
<reference evidence="16 17" key="2">
    <citation type="submission" date="2017-08" db="EMBL/GenBank/DDBJ databases">
        <authorList>
            <person name="de Groot N.N."/>
        </authorList>
    </citation>
    <scope>NUCLEOTIDE SEQUENCE [LARGE SCALE GENOMIC DNA]</scope>
    <source>
        <strain evidence="16">Orrdi1</strain>
    </source>
</reference>
<feature type="transmembrane region" description="Helical" evidence="12">
    <location>
        <begin position="245"/>
        <end position="267"/>
    </location>
</feature>
<evidence type="ECO:0000256" key="12">
    <source>
        <dbReference type="HAMAP-Rule" id="MF_01522"/>
    </source>
</evidence>
<feature type="transmembrane region" description="Helical" evidence="12">
    <location>
        <begin position="94"/>
        <end position="114"/>
    </location>
</feature>
<feature type="transmembrane region" description="Helical" evidence="12">
    <location>
        <begin position="287"/>
        <end position="311"/>
    </location>
</feature>
<evidence type="ECO:0000256" key="6">
    <source>
        <dbReference type="ARBA" id="ARBA00022692"/>
    </source>
</evidence>
<evidence type="ECO:0000256" key="11">
    <source>
        <dbReference type="ARBA" id="ARBA00023136"/>
    </source>
</evidence>
<dbReference type="Proteomes" id="UP000078558">
    <property type="component" value="Chromosome I"/>
</dbReference>
<dbReference type="Pfam" id="PF02705">
    <property type="entry name" value="K_trans"/>
    <property type="match status" value="1"/>
</dbReference>
<comment type="catalytic activity">
    <reaction evidence="12">
        <text>K(+)(in) + H(+)(in) = K(+)(out) + H(+)(out)</text>
        <dbReference type="Rhea" id="RHEA:28490"/>
        <dbReference type="ChEBI" id="CHEBI:15378"/>
        <dbReference type="ChEBI" id="CHEBI:29103"/>
    </reaction>
</comment>
<feature type="transmembrane region" description="Helical" evidence="12">
    <location>
        <begin position="366"/>
        <end position="387"/>
    </location>
</feature>
<keyword evidence="9 12" id="KW-1133">Transmembrane helix</keyword>
<keyword evidence="5 12" id="KW-0633">Potassium transport</keyword>
<evidence type="ECO:0000256" key="1">
    <source>
        <dbReference type="ARBA" id="ARBA00004141"/>
    </source>
</evidence>
<feature type="transmembrane region" description="Helical" evidence="12">
    <location>
        <begin position="168"/>
        <end position="189"/>
    </location>
</feature>
<keyword evidence="4 12" id="KW-1003">Cell membrane</keyword>
<dbReference type="GO" id="GO:0015293">
    <property type="term" value="F:symporter activity"/>
    <property type="evidence" value="ECO:0007669"/>
    <property type="project" value="UniProtKB-UniRule"/>
</dbReference>
<dbReference type="HAMAP" id="MF_01522">
    <property type="entry name" value="Kup"/>
    <property type="match status" value="1"/>
</dbReference>
<feature type="domain" description="K+ potassium transporter C-terminal" evidence="14">
    <location>
        <begin position="476"/>
        <end position="626"/>
    </location>
</feature>
<sequence length="626" mass="68493">MSQAAHAATPRAALVIGALGVVYGDIGTSPLYTLRACMTLLQDFSPDTVLGVLSLLFWMLMIVVSLKYVMLILRADNRGEGGTLALLELALRGRGGRLGAVLTGLGIFGAALFYGDSMITPAISVMSALEGIGVVSHTLDDWVVPLSLAVLALLFAVQSHGTAAMGRLFGPVMIVWFLTLAALGIAQIAEHPQVLQALDPRWALCFVARDPWTGFLLLSAVVLALTGAEALYADMGHFGRPAIRRAWFVLVLPALTLCYFGQGALLLMDPGAIRNPFYLMAPGWAQWPLVVLATIATIVASQAVISGAYSVTRQAVQLGFWPRMDIQHTSAREQGQVYLPQVNRLLLVAVIALVLLFGSSEALASAYGFAVTGTMLVTTILAFAVLAHGTRGWRRVAWWTVLGFLLVLDLLLFGANAAKMHEGGWMPLTVGLAIFTLMMTWRRGRAILTEIEHRDRLPVQAFMVQLENYPPARVDGTAVFMSMREGVAPPALLHNLKHNQVLHEHVLFLTVCIRDVPYADPQERLKVDKLSASSWQAVVYYGFMEEPDVPRALEAIAQHHSEIALAPMRTSYFLSRETIVLGRKAGAMPRWLARLYAFMARNATRSTRFYRIPPNRVVEMGIQVEL</sequence>
<protein>
    <recommendedName>
        <fullName evidence="12">Probable potassium transport system protein Kup</fullName>
    </recommendedName>
</protein>
<dbReference type="PANTHER" id="PTHR30540">
    <property type="entry name" value="OSMOTIC STRESS POTASSIUM TRANSPORTER"/>
    <property type="match status" value="1"/>
</dbReference>
<dbReference type="InterPro" id="IPR053952">
    <property type="entry name" value="K_trans_C"/>
</dbReference>
<evidence type="ECO:0000259" key="13">
    <source>
        <dbReference type="Pfam" id="PF02705"/>
    </source>
</evidence>
<evidence type="ECO:0000256" key="5">
    <source>
        <dbReference type="ARBA" id="ARBA00022538"/>
    </source>
</evidence>
<keyword evidence="8 12" id="KW-0630">Potassium</keyword>
<dbReference type="STRING" id="1851544.ODI_01857"/>
<feature type="transmembrane region" description="Helical" evidence="12">
    <location>
        <begin position="212"/>
        <end position="233"/>
    </location>
</feature>
<keyword evidence="3 12" id="KW-0813">Transport</keyword>
<dbReference type="AlphaFoldDB" id="A0A1C3K1P0"/>
<comment type="similarity">
    <text evidence="2 12">Belongs to the HAK/KUP transporter (TC 2.A.72) family.</text>
</comment>
<dbReference type="GO" id="GO:0015079">
    <property type="term" value="F:potassium ion transmembrane transporter activity"/>
    <property type="evidence" value="ECO:0007669"/>
    <property type="project" value="UniProtKB-UniRule"/>
</dbReference>
<dbReference type="GO" id="GO:0005886">
    <property type="term" value="C:plasma membrane"/>
    <property type="evidence" value="ECO:0007669"/>
    <property type="project" value="UniProtKB-SubCell"/>
</dbReference>
<evidence type="ECO:0000313" key="17">
    <source>
        <dbReference type="Proteomes" id="UP000078558"/>
    </source>
</evidence>
<feature type="transmembrane region" description="Helical" evidence="12">
    <location>
        <begin position="342"/>
        <end position="360"/>
    </location>
</feature>
<accession>A0A1C3K1P0</accession>